<organism evidence="1">
    <name type="scientific">uncultured Dysgonomonas sp</name>
    <dbReference type="NCBI Taxonomy" id="206096"/>
    <lineage>
        <taxon>Bacteria</taxon>
        <taxon>Pseudomonadati</taxon>
        <taxon>Bacteroidota</taxon>
        <taxon>Bacteroidia</taxon>
        <taxon>Bacteroidales</taxon>
        <taxon>Dysgonomonadaceae</taxon>
        <taxon>Dysgonomonas</taxon>
        <taxon>environmental samples</taxon>
    </lineage>
</organism>
<accession>A0A212K4S9</accession>
<proteinExistence type="predicted"/>
<sequence length="85" mass="9944">MIQRKNIPDLFLTTPKSNTLNAWFIDIIEMLNINMKCLHIRNLGSMRNLYKAEDLFLFVYNIILKKIIYTAKLKKSSTHIVKTGS</sequence>
<dbReference type="AlphaFoldDB" id="A0A212K4S9"/>
<name>A0A212K4S9_9BACT</name>
<reference evidence="1" key="1">
    <citation type="submission" date="2016-04" db="EMBL/GenBank/DDBJ databases">
        <authorList>
            <person name="Evans L.H."/>
            <person name="Alamgir A."/>
            <person name="Owens N."/>
            <person name="Weber N.D."/>
            <person name="Virtaneva K."/>
            <person name="Barbian K."/>
            <person name="Babar A."/>
            <person name="Rosenke K."/>
        </authorList>
    </citation>
    <scope>NUCLEOTIDE SEQUENCE</scope>
    <source>
        <strain evidence="1">86-1</strain>
    </source>
</reference>
<evidence type="ECO:0000313" key="1">
    <source>
        <dbReference type="EMBL" id="SBW06617.1"/>
    </source>
</evidence>
<protein>
    <submittedName>
        <fullName evidence="1">Uncharacterized protein</fullName>
    </submittedName>
</protein>
<dbReference type="EMBL" id="FLUM01000003">
    <property type="protein sequence ID" value="SBW06617.1"/>
    <property type="molecule type" value="Genomic_DNA"/>
</dbReference>
<gene>
    <name evidence="1" type="ORF">KL86DYS1_31422</name>
</gene>